<reference evidence="1 2" key="1">
    <citation type="journal article" date="2019" name="Int. J. Syst. Evol. Microbiol.">
        <title>The Global Catalogue of Microorganisms (GCM) 10K type strain sequencing project: providing services to taxonomists for standard genome sequencing and annotation.</title>
        <authorList>
            <consortium name="The Broad Institute Genomics Platform"/>
            <consortium name="The Broad Institute Genome Sequencing Center for Infectious Disease"/>
            <person name="Wu L."/>
            <person name="Ma J."/>
        </authorList>
    </citation>
    <scope>NUCLEOTIDE SEQUENCE [LARGE SCALE GENOMIC DNA]</scope>
    <source>
        <strain evidence="1 2">NBRC 111368</strain>
    </source>
</reference>
<evidence type="ECO:0000313" key="1">
    <source>
        <dbReference type="EMBL" id="MFC6726058.1"/>
    </source>
</evidence>
<dbReference type="Proteomes" id="UP001596328">
    <property type="component" value="Unassembled WGS sequence"/>
</dbReference>
<proteinExistence type="predicted"/>
<feature type="non-terminal residue" evidence="1">
    <location>
        <position position="51"/>
    </location>
</feature>
<accession>A0ABD5S4S8</accession>
<dbReference type="GO" id="GO:0016787">
    <property type="term" value="F:hydrolase activity"/>
    <property type="evidence" value="ECO:0007669"/>
    <property type="project" value="UniProtKB-KW"/>
</dbReference>
<dbReference type="EMBL" id="JBHSWU010000864">
    <property type="protein sequence ID" value="MFC6726058.1"/>
    <property type="molecule type" value="Genomic_DNA"/>
</dbReference>
<evidence type="ECO:0000313" key="2">
    <source>
        <dbReference type="Proteomes" id="UP001596328"/>
    </source>
</evidence>
<organism evidence="1 2">
    <name type="scientific">Halobium palmae</name>
    <dbReference type="NCBI Taxonomy" id="1776492"/>
    <lineage>
        <taxon>Archaea</taxon>
        <taxon>Methanobacteriati</taxon>
        <taxon>Methanobacteriota</taxon>
        <taxon>Stenosarchaea group</taxon>
        <taxon>Halobacteria</taxon>
        <taxon>Halobacteriales</taxon>
        <taxon>Haloferacaceae</taxon>
        <taxon>Halobium</taxon>
    </lineage>
</organism>
<gene>
    <name evidence="1" type="ORF">ACFQE1_17150</name>
</gene>
<keyword evidence="1" id="KW-0378">Hydrolase</keyword>
<keyword evidence="2" id="KW-1185">Reference proteome</keyword>
<comment type="caution">
    <text evidence="1">The sequence shown here is derived from an EMBL/GenBank/DDBJ whole genome shotgun (WGS) entry which is preliminary data.</text>
</comment>
<name>A0ABD5S4S8_9EURY</name>
<dbReference type="AlphaFoldDB" id="A0ABD5S4S8"/>
<sequence length="51" mass="5452">MPTASNGDASLYYEREGDGETVAFVGDAGYGAWQWGWQHAAVAGPYESLVI</sequence>
<protein>
    <submittedName>
        <fullName evidence="1">Alpha/beta hydrolase</fullName>
    </submittedName>
</protein>